<keyword evidence="2" id="KW-1185">Reference proteome</keyword>
<gene>
    <name evidence="1" type="ORF">DILT_LOCUS9830</name>
</gene>
<reference evidence="1 2" key="1">
    <citation type="submission" date="2018-11" db="EMBL/GenBank/DDBJ databases">
        <authorList>
            <consortium name="Pathogen Informatics"/>
        </authorList>
    </citation>
    <scope>NUCLEOTIDE SEQUENCE [LARGE SCALE GENOMIC DNA]</scope>
</reference>
<evidence type="ECO:0000313" key="2">
    <source>
        <dbReference type="Proteomes" id="UP000281553"/>
    </source>
</evidence>
<protein>
    <recommendedName>
        <fullName evidence="3">Reverse transcriptase domain-containing protein</fullName>
    </recommendedName>
</protein>
<organism evidence="1 2">
    <name type="scientific">Dibothriocephalus latus</name>
    <name type="common">Fish tapeworm</name>
    <name type="synonym">Diphyllobothrium latum</name>
    <dbReference type="NCBI Taxonomy" id="60516"/>
    <lineage>
        <taxon>Eukaryota</taxon>
        <taxon>Metazoa</taxon>
        <taxon>Spiralia</taxon>
        <taxon>Lophotrochozoa</taxon>
        <taxon>Platyhelminthes</taxon>
        <taxon>Cestoda</taxon>
        <taxon>Eucestoda</taxon>
        <taxon>Diphyllobothriidea</taxon>
        <taxon>Diphyllobothriidae</taxon>
        <taxon>Dibothriocephalus</taxon>
    </lineage>
</organism>
<evidence type="ECO:0008006" key="3">
    <source>
        <dbReference type="Google" id="ProtNLM"/>
    </source>
</evidence>
<evidence type="ECO:0000313" key="1">
    <source>
        <dbReference type="EMBL" id="VDN13999.1"/>
    </source>
</evidence>
<proteinExistence type="predicted"/>
<dbReference type="AlphaFoldDB" id="A0A3P7NZF6"/>
<sequence length="93" mass="10401">MTKSVREDRKNYWAKIATSMEQASNVGDTRELYQFIRQASVSSNPPSEAEIADAIKRLRNNKATGKDGILGEIYKSCADTLISGYMRCLDKHG</sequence>
<dbReference type="Proteomes" id="UP000281553">
    <property type="component" value="Unassembled WGS sequence"/>
</dbReference>
<name>A0A3P7NZF6_DIBLA</name>
<dbReference type="OrthoDB" id="407509at2759"/>
<accession>A0A3P7NZF6</accession>
<dbReference type="EMBL" id="UYRU01057970">
    <property type="protein sequence ID" value="VDN13999.1"/>
    <property type="molecule type" value="Genomic_DNA"/>
</dbReference>